<keyword evidence="2" id="KW-1133">Transmembrane helix</keyword>
<feature type="domain" description="DUF6531" evidence="4">
    <location>
        <begin position="400"/>
        <end position="479"/>
    </location>
</feature>
<dbReference type="Gene3D" id="2.180.10.10">
    <property type="entry name" value="RHS repeat-associated core"/>
    <property type="match status" value="3"/>
</dbReference>
<dbReference type="InterPro" id="IPR025479">
    <property type="entry name" value="DUF4329"/>
</dbReference>
<dbReference type="SUPFAM" id="SSF69304">
    <property type="entry name" value="Tricorn protease N-terminal domain"/>
    <property type="match status" value="1"/>
</dbReference>
<dbReference type="NCBIfam" id="TIGR03696">
    <property type="entry name" value="Rhs_assc_core"/>
    <property type="match status" value="1"/>
</dbReference>
<evidence type="ECO:0000259" key="4">
    <source>
        <dbReference type="Pfam" id="PF20148"/>
    </source>
</evidence>
<keyword evidence="1" id="KW-0677">Repeat</keyword>
<dbReference type="Pfam" id="PF14220">
    <property type="entry name" value="DUF4329"/>
    <property type="match status" value="1"/>
</dbReference>
<dbReference type="InterPro" id="IPR031325">
    <property type="entry name" value="RHS_repeat"/>
</dbReference>
<dbReference type="InterPro" id="IPR050708">
    <property type="entry name" value="T6SS_VgrG/RHS"/>
</dbReference>
<reference evidence="6" key="2">
    <citation type="submission" date="2020-02" db="EMBL/GenBank/DDBJ databases">
        <authorList>
            <consortium name="NCBI Pathogen Detection Project"/>
        </authorList>
    </citation>
    <scope>NUCLEOTIDE SEQUENCE</scope>
    <source>
        <strain evidence="6">MA.08ba 7043</strain>
    </source>
</reference>
<proteinExistence type="predicted"/>
<reference evidence="6" key="1">
    <citation type="journal article" date="2018" name="Genome Biol.">
        <title>SKESA: strategic k-mer extension for scrupulous assemblies.</title>
        <authorList>
            <person name="Souvorov A."/>
            <person name="Agarwala R."/>
            <person name="Lipman D.J."/>
        </authorList>
    </citation>
    <scope>NUCLEOTIDE SEQUENCE</scope>
    <source>
        <strain evidence="6">MA.08ba 7043</strain>
    </source>
</reference>
<dbReference type="Gene3D" id="2.60.200.60">
    <property type="match status" value="1"/>
</dbReference>
<organism evidence="6">
    <name type="scientific">Salmonella enterica</name>
    <name type="common">Salmonella choleraesuis</name>
    <dbReference type="NCBI Taxonomy" id="28901"/>
    <lineage>
        <taxon>Bacteria</taxon>
        <taxon>Pseudomonadati</taxon>
        <taxon>Pseudomonadota</taxon>
        <taxon>Gammaproteobacteria</taxon>
        <taxon>Enterobacterales</taxon>
        <taxon>Enterobacteriaceae</taxon>
        <taxon>Salmonella</taxon>
    </lineage>
</organism>
<keyword evidence="2" id="KW-0812">Transmembrane</keyword>
<feature type="domain" description="DUF4329" evidence="3">
    <location>
        <begin position="1468"/>
        <end position="1594"/>
    </location>
</feature>
<evidence type="ECO:0000259" key="3">
    <source>
        <dbReference type="Pfam" id="PF14220"/>
    </source>
</evidence>
<dbReference type="InterPro" id="IPR006530">
    <property type="entry name" value="YD"/>
</dbReference>
<comment type="caution">
    <text evidence="6">The sequence shown here is derived from an EMBL/GenBank/DDBJ whole genome shotgun (WGS) entry which is preliminary data.</text>
</comment>
<dbReference type="InterPro" id="IPR022385">
    <property type="entry name" value="Rhs_assc_core"/>
</dbReference>
<dbReference type="Pfam" id="PF05593">
    <property type="entry name" value="RHS_repeat"/>
    <property type="match status" value="6"/>
</dbReference>
<accession>A0A742QV07</accession>
<evidence type="ECO:0000313" key="6">
    <source>
        <dbReference type="EMBL" id="HAF1579823.1"/>
    </source>
</evidence>
<dbReference type="Pfam" id="PF20148">
    <property type="entry name" value="DUF6531"/>
    <property type="match status" value="1"/>
</dbReference>
<keyword evidence="2" id="KW-0472">Membrane</keyword>
<dbReference type="NCBIfam" id="TIGR01643">
    <property type="entry name" value="YD_repeat_2x"/>
    <property type="match status" value="11"/>
</dbReference>
<feature type="transmembrane region" description="Helical" evidence="2">
    <location>
        <begin position="30"/>
        <end position="52"/>
    </location>
</feature>
<dbReference type="InterPro" id="IPR056823">
    <property type="entry name" value="TEN-like_YD-shell"/>
</dbReference>
<evidence type="ECO:0000256" key="2">
    <source>
        <dbReference type="SAM" id="Phobius"/>
    </source>
</evidence>
<feature type="transmembrane region" description="Helical" evidence="2">
    <location>
        <begin position="59"/>
        <end position="77"/>
    </location>
</feature>
<dbReference type="PRINTS" id="PR00394">
    <property type="entry name" value="RHSPROTEIN"/>
</dbReference>
<gene>
    <name evidence="6" type="ORF">G9B36_002002</name>
</gene>
<dbReference type="InterPro" id="IPR045351">
    <property type="entry name" value="DUF6531"/>
</dbReference>
<dbReference type="PANTHER" id="PTHR32305">
    <property type="match status" value="1"/>
</dbReference>
<dbReference type="PANTHER" id="PTHR32305:SF15">
    <property type="entry name" value="PROTEIN RHSA-RELATED"/>
    <property type="match status" value="1"/>
</dbReference>
<evidence type="ECO:0000259" key="5">
    <source>
        <dbReference type="Pfam" id="PF25023"/>
    </source>
</evidence>
<dbReference type="EMBL" id="DAAUKA010000002">
    <property type="protein sequence ID" value="HAF1579823.1"/>
    <property type="molecule type" value="Genomic_DNA"/>
</dbReference>
<name>A0A742QV07_SALER</name>
<sequence>MGEAFWAAREGDALLHTSFLADLVGSALEFAINAVIDFAALAVVALATGATVATLGCSAVLLVGTVVGATMLLSGAGEKISKACEDIANSLFPPKIEGYILTGSGDTRINSKRAARAAATALSRHDVENLDAQAQAEAEEEKRRQDAKSMWDVAGEYLDAVKGRAENMAKGVVSVVSRMGSAEGWASLGNDALAEAGDMLSDTGHFISEMWQPTVATAYPGSDPKQDDKIDCHKHPSSFTQFMAQKLQALTDDPVGTVLGAMNTFDVLEAGFQAASALIGSVSNLFKGDDEPPAAEYIAEGTRDVRINSQPAARSGVRCTCEAKVVDEPENGVHVSGDVRIGGPLLVVRDIKSGKSQITLVTTIALTFMQPGRASAKSACFMMGLGINMMVQKAGSALNRPVNAATGAKYLAGDDDVDFSLPGHFPLEWQRTYSSRDERTEGMFGRGWSVLYEVCLERTPDNPDENCMTYVAPMGRRIDLQAVEPGSGFYSPGEGLAVRRSEQGHWLISSDDGVYRLFEADPFSPQRRRLKMLGDRNSNCQHLTYDNHGRLVEISGDRQRPCIRLHYELAAHPQRVTRIFRHHPEGEPELLRRYRYDEAGRLNGVVDNAGQYQREFAYDDNDCMTMHREPGGERYYYTWAWFEGPDDAAWRVTGHHTDSGEQYRLDWNLAERSLCVTDSLGRTRCHWWDAQGLVTAYRDEAGQMTTFRWSDEERLLLGMTDAQGGKWRYVYDRLGHLTETHDPLGRVEQTQWHPVWHQPETEVDAAGAAWRYEYDERGNLQAVIDPLHQRTVYGYDRHGQVVRITDARGGDKYLQWNEDGQLMRHTDCSGSQTAWFYDERTRLERVADAESNSTRYSYDGNGHLTEVMFADGRTERYQPDAAGRLVKYTSPAGQITRWQRDGQGRVRRQTDATGRRTAYEYDAYGRLTTLTNENGESYRFRYDVLDRVTEQTDPGGSRRAYGYNALNAVTAVIYGGERGGEIRHGLERDAAGRLTAKITPETRTEYRYDAADRLLEIRRRQHDAAEGGEPEVIRFSYDSAGNLLSEETAQGVLQHRYDVQGNRTETQMPDGRTLRYLYYGSGHLQQINLGRDVISEFTRDHLHREVQRSQGRLDTRRMYDRTGRLTRKLTCKGMRGVVPETFIDREYAYSGQDELLKKRHSRQGVTDYFYDTTGRITACRNEAYLDSWQYDAAANLLDSWQYDAAANLLDRRQGETAQAGAGSVVPFNRITSYRGLHYRYDEYGRVVEKRGRNGTQHYRWDAEHRLTEVAVTRGDTVRRYGYVYDAPGRRVEKHELDAEGKPYNRTTFLWDGMRLAQECRLGRSSSLYIYSDQGSHEPLARVDRAAPGEADKVLYYHTDVNGAPEEMTDGGGNIVWEAGYQVWGNLTHEKETRPVQQNLRFQGQYLDRETGLHYNLYRFYDPDIGKFISGDPISLRGGINLYAYAPNPISWIDPLGLRKSCSGFSSADDAARSALSKYNPMSIFKNREYGGIIFRAKDGSYGYTRGRLGTGRTAPTFKDSAGGLPKGSTPVGQYHTHGDYSDSGFNRTNKAGDYHNSDQFSSKDIFIHNQANGSYPGYTDALGTPSGGFWKIFGRVSGPDDAIPL</sequence>
<dbReference type="Pfam" id="PF25023">
    <property type="entry name" value="TEN_YD-shell"/>
    <property type="match status" value="1"/>
</dbReference>
<evidence type="ECO:0000256" key="1">
    <source>
        <dbReference type="ARBA" id="ARBA00022737"/>
    </source>
</evidence>
<feature type="domain" description="Teneurin-like YD-shell" evidence="5">
    <location>
        <begin position="987"/>
        <end position="1431"/>
    </location>
</feature>
<protein>
    <submittedName>
        <fullName evidence="6">DUF4329 domain-containing protein</fullName>
    </submittedName>
</protein>